<dbReference type="GO" id="GO:0009089">
    <property type="term" value="P:lysine biosynthetic process via diaminopimelate"/>
    <property type="evidence" value="ECO:0007669"/>
    <property type="project" value="UniProtKB-UniRule"/>
</dbReference>
<feature type="binding site" evidence="12 15">
    <location>
        <position position="208"/>
    </location>
    <ligand>
        <name>pyruvate</name>
        <dbReference type="ChEBI" id="CHEBI:15361"/>
    </ligand>
</feature>
<evidence type="ECO:0000256" key="1">
    <source>
        <dbReference type="ARBA" id="ARBA00003294"/>
    </source>
</evidence>
<dbReference type="GO" id="GO:0008840">
    <property type="term" value="F:4-hydroxy-tetrahydrodipicolinate synthase activity"/>
    <property type="evidence" value="ECO:0007669"/>
    <property type="project" value="UniProtKB-UniRule"/>
</dbReference>
<dbReference type="EMBL" id="MFLP01000018">
    <property type="protein sequence ID" value="OGG70973.1"/>
    <property type="molecule type" value="Genomic_DNA"/>
</dbReference>
<dbReference type="Pfam" id="PF00701">
    <property type="entry name" value="DHDPS"/>
    <property type="match status" value="1"/>
</dbReference>
<keyword evidence="5 12" id="KW-0963">Cytoplasm</keyword>
<protein>
    <recommendedName>
        <fullName evidence="4 12">4-hydroxy-tetrahydrodipicolinate synthase</fullName>
        <shortName evidence="12">HTPA synthase</shortName>
        <ecNumber evidence="4 12">4.3.3.7</ecNumber>
    </recommendedName>
</protein>
<dbReference type="Gene3D" id="3.20.20.70">
    <property type="entry name" value="Aldolase class I"/>
    <property type="match status" value="1"/>
</dbReference>
<comment type="subcellular location">
    <subcellularLocation>
        <location evidence="12">Cytoplasm</location>
    </subcellularLocation>
</comment>
<keyword evidence="9 12" id="KW-0456">Lyase</keyword>
<evidence type="ECO:0000313" key="17">
    <source>
        <dbReference type="Proteomes" id="UP000176689"/>
    </source>
</evidence>
<dbReference type="InterPro" id="IPR013785">
    <property type="entry name" value="Aldolase_TIM"/>
</dbReference>
<feature type="site" description="Part of a proton relay during catalysis" evidence="12">
    <location>
        <position position="111"/>
    </location>
</feature>
<evidence type="ECO:0000256" key="6">
    <source>
        <dbReference type="ARBA" id="ARBA00022605"/>
    </source>
</evidence>
<accession>A0A1F6EBA7</accession>
<comment type="similarity">
    <text evidence="3 12 13">Belongs to the DapA family.</text>
</comment>
<feature type="active site" description="Proton donor/acceptor" evidence="12 14">
    <location>
        <position position="137"/>
    </location>
</feature>
<evidence type="ECO:0000256" key="10">
    <source>
        <dbReference type="ARBA" id="ARBA00023270"/>
    </source>
</evidence>
<evidence type="ECO:0000256" key="11">
    <source>
        <dbReference type="ARBA" id="ARBA00047836"/>
    </source>
</evidence>
<comment type="catalytic activity">
    <reaction evidence="11 12">
        <text>L-aspartate 4-semialdehyde + pyruvate = (2S,4S)-4-hydroxy-2,3,4,5-tetrahydrodipicolinate + H2O + H(+)</text>
        <dbReference type="Rhea" id="RHEA:34171"/>
        <dbReference type="ChEBI" id="CHEBI:15361"/>
        <dbReference type="ChEBI" id="CHEBI:15377"/>
        <dbReference type="ChEBI" id="CHEBI:15378"/>
        <dbReference type="ChEBI" id="CHEBI:67139"/>
        <dbReference type="ChEBI" id="CHEBI:537519"/>
        <dbReference type="EC" id="4.3.3.7"/>
    </reaction>
</comment>
<dbReference type="HAMAP" id="MF_00418">
    <property type="entry name" value="DapA"/>
    <property type="match status" value="1"/>
</dbReference>
<dbReference type="PRINTS" id="PR00146">
    <property type="entry name" value="DHPICSNTHASE"/>
</dbReference>
<keyword evidence="7 12" id="KW-0220">Diaminopimelate biosynthesis</keyword>
<dbReference type="Proteomes" id="UP000176689">
    <property type="component" value="Unassembled WGS sequence"/>
</dbReference>
<comment type="pathway">
    <text evidence="2 12">Amino-acid biosynthesis; L-lysine biosynthesis via DAP pathway; (S)-tetrahydrodipicolinate from L-aspartate: step 3/4.</text>
</comment>
<evidence type="ECO:0000256" key="14">
    <source>
        <dbReference type="PIRSR" id="PIRSR001365-1"/>
    </source>
</evidence>
<evidence type="ECO:0000256" key="7">
    <source>
        <dbReference type="ARBA" id="ARBA00022915"/>
    </source>
</evidence>
<dbReference type="GO" id="GO:0019877">
    <property type="term" value="P:diaminopimelate biosynthetic process"/>
    <property type="evidence" value="ECO:0007669"/>
    <property type="project" value="UniProtKB-UniRule"/>
</dbReference>
<dbReference type="GO" id="GO:0005829">
    <property type="term" value="C:cytosol"/>
    <property type="evidence" value="ECO:0007669"/>
    <property type="project" value="TreeGrafter"/>
</dbReference>
<dbReference type="PANTHER" id="PTHR12128">
    <property type="entry name" value="DIHYDRODIPICOLINATE SYNTHASE"/>
    <property type="match status" value="1"/>
</dbReference>
<keyword evidence="10 12" id="KW-0704">Schiff base</keyword>
<evidence type="ECO:0000256" key="4">
    <source>
        <dbReference type="ARBA" id="ARBA00012086"/>
    </source>
</evidence>
<dbReference type="InterPro" id="IPR005263">
    <property type="entry name" value="DapA"/>
</dbReference>
<dbReference type="PROSITE" id="PS00665">
    <property type="entry name" value="DHDPS_1"/>
    <property type="match status" value="1"/>
</dbReference>
<dbReference type="EC" id="4.3.3.7" evidence="4 12"/>
<proteinExistence type="inferred from homology"/>
<evidence type="ECO:0000256" key="13">
    <source>
        <dbReference type="PIRNR" id="PIRNR001365"/>
    </source>
</evidence>
<dbReference type="AlphaFoldDB" id="A0A1F6EBA7"/>
<dbReference type="InterPro" id="IPR020625">
    <property type="entry name" value="Schiff_base-form_aldolases_AS"/>
</dbReference>
<evidence type="ECO:0000256" key="12">
    <source>
        <dbReference type="HAMAP-Rule" id="MF_00418"/>
    </source>
</evidence>
<comment type="subunit">
    <text evidence="12">Homotetramer; dimer of dimers.</text>
</comment>
<feature type="binding site" evidence="12 15">
    <location>
        <position position="49"/>
    </location>
    <ligand>
        <name>pyruvate</name>
        <dbReference type="ChEBI" id="CHEBI:15361"/>
    </ligand>
</feature>
<evidence type="ECO:0000256" key="2">
    <source>
        <dbReference type="ARBA" id="ARBA00005120"/>
    </source>
</evidence>
<dbReference type="UniPathway" id="UPA00034">
    <property type="reaction ID" value="UER00017"/>
</dbReference>
<sequence length="303" mass="32367">MKKIKLEGAITAIVTPFKKDGALDIDALKRLLKYQLSGGINGIVVCGSTGEAATLNDEEYARAVKCAVEEIGGKIPVIAGAGSNNTQRAIELSRIAQEQGVDGLLHVTPYYNKPTPNGLVAHFKAIAEAVPLPIIIYNVPGRTGSNVPPVMILRIAKEVPAVVAVKEASGSINQIGAIIENAPKGFVVLSGDDALTLPAMILGAKGCISVVANESPKLFSALCQEALKGEWHTARVLHFKLLRLMDVNFVESNPIPVKAALSMMGFIEDVLRLPLVALENKNRPEVERCLKELGLIKRKNGKN</sequence>
<dbReference type="SMART" id="SM01130">
    <property type="entry name" value="DHDPS"/>
    <property type="match status" value="1"/>
</dbReference>
<evidence type="ECO:0000313" key="16">
    <source>
        <dbReference type="EMBL" id="OGG70973.1"/>
    </source>
</evidence>
<gene>
    <name evidence="12" type="primary">dapA</name>
    <name evidence="16" type="ORF">A3F27_01755</name>
</gene>
<keyword evidence="6 12" id="KW-0028">Amino-acid biosynthesis</keyword>
<dbReference type="NCBIfam" id="TIGR00674">
    <property type="entry name" value="dapA"/>
    <property type="match status" value="1"/>
</dbReference>
<reference evidence="16 17" key="1">
    <citation type="journal article" date="2016" name="Nat. Commun.">
        <title>Thousands of microbial genomes shed light on interconnected biogeochemical processes in an aquifer system.</title>
        <authorList>
            <person name="Anantharaman K."/>
            <person name="Brown C.T."/>
            <person name="Hug L.A."/>
            <person name="Sharon I."/>
            <person name="Castelle C.J."/>
            <person name="Probst A.J."/>
            <person name="Thomas B.C."/>
            <person name="Singh A."/>
            <person name="Wilkins M.J."/>
            <person name="Karaoz U."/>
            <person name="Brodie E.L."/>
            <person name="Williams K.H."/>
            <person name="Hubbard S.S."/>
            <person name="Banfield J.F."/>
        </authorList>
    </citation>
    <scope>NUCLEOTIDE SEQUENCE [LARGE SCALE GENOMIC DNA]</scope>
</reference>
<organism evidence="16 17">
    <name type="scientific">Candidatus Kaiserbacteria bacterium RIFCSPHIGHO2_12_FULL_53_13</name>
    <dbReference type="NCBI Taxonomy" id="1798502"/>
    <lineage>
        <taxon>Bacteria</taxon>
        <taxon>Candidatus Kaiseribacteriota</taxon>
    </lineage>
</organism>
<dbReference type="InterPro" id="IPR002220">
    <property type="entry name" value="DapA-like"/>
</dbReference>
<evidence type="ECO:0000256" key="5">
    <source>
        <dbReference type="ARBA" id="ARBA00022490"/>
    </source>
</evidence>
<dbReference type="PANTHER" id="PTHR12128:SF66">
    <property type="entry name" value="4-HYDROXY-2-OXOGLUTARATE ALDOLASE, MITOCHONDRIAL"/>
    <property type="match status" value="1"/>
</dbReference>
<evidence type="ECO:0000256" key="15">
    <source>
        <dbReference type="PIRSR" id="PIRSR001365-2"/>
    </source>
</evidence>
<dbReference type="InterPro" id="IPR020624">
    <property type="entry name" value="Schiff_base-form_aldolases_CS"/>
</dbReference>
<evidence type="ECO:0000256" key="8">
    <source>
        <dbReference type="ARBA" id="ARBA00023154"/>
    </source>
</evidence>
<evidence type="ECO:0000256" key="9">
    <source>
        <dbReference type="ARBA" id="ARBA00023239"/>
    </source>
</evidence>
<keyword evidence="8 12" id="KW-0457">Lysine biosynthesis</keyword>
<name>A0A1F6EBA7_9BACT</name>
<comment type="caution">
    <text evidence="16">The sequence shown here is derived from an EMBL/GenBank/DDBJ whole genome shotgun (WGS) entry which is preliminary data.</text>
</comment>
<comment type="function">
    <text evidence="1 12">Catalyzes the condensation of (S)-aspartate-beta-semialdehyde [(S)-ASA] and pyruvate to 4-hydroxy-tetrahydrodipicolinate (HTPA).</text>
</comment>
<feature type="active site" description="Schiff-base intermediate with substrate" evidence="12 14">
    <location>
        <position position="166"/>
    </location>
</feature>
<dbReference type="PROSITE" id="PS00666">
    <property type="entry name" value="DHDPS_2"/>
    <property type="match status" value="1"/>
</dbReference>
<evidence type="ECO:0000256" key="3">
    <source>
        <dbReference type="ARBA" id="ARBA00007592"/>
    </source>
</evidence>
<comment type="caution">
    <text evidence="12">Was originally thought to be a dihydrodipicolinate synthase (DHDPS), catalyzing the condensation of (S)-aspartate-beta-semialdehyde [(S)-ASA] and pyruvate to dihydrodipicolinate (DHDP). However, it was shown in E.coli that the product of the enzymatic reaction is not dihydrodipicolinate but in fact (4S)-4-hydroxy-2,3,4,5-tetrahydro-(2S)-dipicolinic acid (HTPA), and that the consecutive dehydration reaction leading to DHDP is not spontaneous but catalyzed by DapB.</text>
</comment>
<dbReference type="PIRSF" id="PIRSF001365">
    <property type="entry name" value="DHDPS"/>
    <property type="match status" value="1"/>
</dbReference>
<feature type="site" description="Part of a proton relay during catalysis" evidence="12">
    <location>
        <position position="48"/>
    </location>
</feature>
<dbReference type="CDD" id="cd00950">
    <property type="entry name" value="DHDPS"/>
    <property type="match status" value="1"/>
</dbReference>
<dbReference type="SUPFAM" id="SSF51569">
    <property type="entry name" value="Aldolase"/>
    <property type="match status" value="1"/>
</dbReference>